<proteinExistence type="predicted"/>
<reference evidence="1 2" key="1">
    <citation type="submission" date="2024-04" db="EMBL/GenBank/DDBJ databases">
        <title>Phyllosticta paracitricarpa is synonymous to the EU quarantine fungus P. citricarpa based on phylogenomic analyses.</title>
        <authorList>
            <consortium name="Lawrence Berkeley National Laboratory"/>
            <person name="Van ingen-buijs V.A."/>
            <person name="Van westerhoven A.C."/>
            <person name="Haridas S."/>
            <person name="Skiadas P."/>
            <person name="Martin F."/>
            <person name="Groenewald J.Z."/>
            <person name="Crous P.W."/>
            <person name="Seidl M.F."/>
        </authorList>
    </citation>
    <scope>NUCLEOTIDE SEQUENCE [LARGE SCALE GENOMIC DNA]</scope>
    <source>
        <strain evidence="1 2">CBS 141358</strain>
    </source>
</reference>
<accession>A0ABR1NCH2</accession>
<comment type="caution">
    <text evidence="1">The sequence shown here is derived from an EMBL/GenBank/DDBJ whole genome shotgun (WGS) entry which is preliminary data.</text>
</comment>
<protein>
    <submittedName>
        <fullName evidence="1">Uncharacterized protein</fullName>
    </submittedName>
</protein>
<name>A0ABR1NCH2_9PEZI</name>
<dbReference type="Proteomes" id="UP001367316">
    <property type="component" value="Unassembled WGS sequence"/>
</dbReference>
<organism evidence="1 2">
    <name type="scientific">Phyllosticta paracitricarpa</name>
    <dbReference type="NCBI Taxonomy" id="2016321"/>
    <lineage>
        <taxon>Eukaryota</taxon>
        <taxon>Fungi</taxon>
        <taxon>Dikarya</taxon>
        <taxon>Ascomycota</taxon>
        <taxon>Pezizomycotina</taxon>
        <taxon>Dothideomycetes</taxon>
        <taxon>Dothideomycetes incertae sedis</taxon>
        <taxon>Botryosphaeriales</taxon>
        <taxon>Phyllostictaceae</taxon>
        <taxon>Phyllosticta</taxon>
    </lineage>
</organism>
<gene>
    <name evidence="1" type="ORF">JOL62DRAFT_35869</name>
</gene>
<keyword evidence="2" id="KW-1185">Reference proteome</keyword>
<evidence type="ECO:0000313" key="2">
    <source>
        <dbReference type="Proteomes" id="UP001367316"/>
    </source>
</evidence>
<sequence>MQPTRPLFPQSCSSSPPHQTWKLAHLALPFPLHPDNNHLPTKPTNQKTPHLCADYQSVASERNECTPCSRTPITAQKLIARRCVRVCVQGYRTIPNHIKSNRCSQGSGNPQDSARSECRAARIKCRTPWSASHTRRAPNRIAFWPVKAREAVVSASETVVWRLCASPQSDARACVCVRACGRACVCRDSVSQSVSQSASQPAGQPATHG</sequence>
<dbReference type="EMBL" id="JBBPBF010000011">
    <property type="protein sequence ID" value="KAK7612132.1"/>
    <property type="molecule type" value="Genomic_DNA"/>
</dbReference>
<evidence type="ECO:0000313" key="1">
    <source>
        <dbReference type="EMBL" id="KAK7612132.1"/>
    </source>
</evidence>